<comment type="caution">
    <text evidence="1">The sequence shown here is derived from an EMBL/GenBank/DDBJ whole genome shotgun (WGS) entry which is preliminary data.</text>
</comment>
<dbReference type="Proteomes" id="UP001500724">
    <property type="component" value="Unassembled WGS sequence"/>
</dbReference>
<protein>
    <submittedName>
        <fullName evidence="1">Uncharacterized protein</fullName>
    </submittedName>
</protein>
<accession>A0ABP3SG85</accession>
<organism evidence="1 2">
    <name type="scientific">Streptomyces thermocarboxydovorans</name>
    <dbReference type="NCBI Taxonomy" id="59298"/>
    <lineage>
        <taxon>Bacteria</taxon>
        <taxon>Bacillati</taxon>
        <taxon>Actinomycetota</taxon>
        <taxon>Actinomycetes</taxon>
        <taxon>Kitasatosporales</taxon>
        <taxon>Streptomycetaceae</taxon>
        <taxon>Streptomyces</taxon>
    </lineage>
</organism>
<reference evidence="2" key="1">
    <citation type="journal article" date="2019" name="Int. J. Syst. Evol. Microbiol.">
        <title>The Global Catalogue of Microorganisms (GCM) 10K type strain sequencing project: providing services to taxonomists for standard genome sequencing and annotation.</title>
        <authorList>
            <consortium name="The Broad Institute Genomics Platform"/>
            <consortium name="The Broad Institute Genome Sequencing Center for Infectious Disease"/>
            <person name="Wu L."/>
            <person name="Ma J."/>
        </authorList>
    </citation>
    <scope>NUCLEOTIDE SEQUENCE [LARGE SCALE GENOMIC DNA]</scope>
    <source>
        <strain evidence="2">JCM 10367</strain>
    </source>
</reference>
<keyword evidence="2" id="KW-1185">Reference proteome</keyword>
<evidence type="ECO:0000313" key="2">
    <source>
        <dbReference type="Proteomes" id="UP001500724"/>
    </source>
</evidence>
<evidence type="ECO:0000313" key="1">
    <source>
        <dbReference type="EMBL" id="GAA0637619.1"/>
    </source>
</evidence>
<gene>
    <name evidence="1" type="ORF">GCM10009535_12560</name>
</gene>
<sequence length="167" mass="16841">MALDAAFLGCGLESAAQCPGGHVGGIGERRLVQRHHTVRVLDDGDLLGAGDDLVGLGADVGLAVEVGDRAVAEADGPLGLAEFLAGHAEVDLCLVELFGELVAFGGELVVGGRQAADLLDAGVDGFLQFADALLGAAVVVLEPVLALLAPAFQVVGEAHGHSRSRSM</sequence>
<dbReference type="EMBL" id="BAAAGU010000009">
    <property type="protein sequence ID" value="GAA0637619.1"/>
    <property type="molecule type" value="Genomic_DNA"/>
</dbReference>
<name>A0ABP3SG85_9ACTN</name>
<proteinExistence type="predicted"/>